<feature type="signal peptide" evidence="2">
    <location>
        <begin position="1"/>
        <end position="26"/>
    </location>
</feature>
<keyword evidence="5" id="KW-1185">Reference proteome</keyword>
<feature type="domain" description="OmpA-like" evidence="3">
    <location>
        <begin position="68"/>
        <end position="190"/>
    </location>
</feature>
<gene>
    <name evidence="4" type="ORF">H0241_32820</name>
</gene>
<dbReference type="InterPro" id="IPR006665">
    <property type="entry name" value="OmpA-like"/>
</dbReference>
<keyword evidence="1" id="KW-0472">Membrane</keyword>
<dbReference type="CDD" id="cd07185">
    <property type="entry name" value="OmpA_C-like"/>
    <property type="match status" value="1"/>
</dbReference>
<evidence type="ECO:0000256" key="1">
    <source>
        <dbReference type="PROSITE-ProRule" id="PRU00473"/>
    </source>
</evidence>
<reference evidence="4 5" key="1">
    <citation type="submission" date="2020-07" db="EMBL/GenBank/DDBJ databases">
        <title>Definition of the novel symbiovar canariense within Mesorhizobium novociceri, a new species of genus Mesorhizobium nodulating Cicer canariense in the Caldera de Taburiente National Park (La Palma, Canary Islands).</title>
        <authorList>
            <person name="Leon-Barrios M."/>
            <person name="Perez-Yepez J."/>
            <person name="Flores-Felix J.D."/>
            <person name="Ramirez-Baena M.H."/>
            <person name="Pulido-Suarez L."/>
            <person name="Igual J.M."/>
            <person name="Velazquez E."/>
            <person name="Peix A."/>
        </authorList>
    </citation>
    <scope>NUCLEOTIDE SEQUENCE [LARGE SCALE GENOMIC DNA]</scope>
    <source>
        <strain evidence="4 5">CCANP35</strain>
    </source>
</reference>
<comment type="caution">
    <text evidence="4">The sequence shown here is derived from an EMBL/GenBank/DDBJ whole genome shotgun (WGS) entry which is preliminary data.</text>
</comment>
<dbReference type="Proteomes" id="UP000558284">
    <property type="component" value="Unassembled WGS sequence"/>
</dbReference>
<protein>
    <submittedName>
        <fullName evidence="4">OmpA family protein</fullName>
    </submittedName>
</protein>
<dbReference type="SUPFAM" id="SSF103088">
    <property type="entry name" value="OmpA-like"/>
    <property type="match status" value="1"/>
</dbReference>
<dbReference type="PROSITE" id="PS51123">
    <property type="entry name" value="OMPA_2"/>
    <property type="match status" value="1"/>
</dbReference>
<dbReference type="InterPro" id="IPR036737">
    <property type="entry name" value="OmpA-like_sf"/>
</dbReference>
<feature type="chain" id="PRO_5032414795" evidence="2">
    <location>
        <begin position="27"/>
        <end position="190"/>
    </location>
</feature>
<dbReference type="RefSeq" id="WP_181061913.1">
    <property type="nucleotide sequence ID" value="NZ_JACDTY010000031.1"/>
</dbReference>
<evidence type="ECO:0000256" key="2">
    <source>
        <dbReference type="SAM" id="SignalP"/>
    </source>
</evidence>
<keyword evidence="2" id="KW-0732">Signal</keyword>
<dbReference type="Gene3D" id="3.30.1330.60">
    <property type="entry name" value="OmpA-like domain"/>
    <property type="match status" value="1"/>
</dbReference>
<name>A0A838BEH5_9HYPH</name>
<dbReference type="Pfam" id="PF00691">
    <property type="entry name" value="OmpA"/>
    <property type="match status" value="1"/>
</dbReference>
<dbReference type="PANTHER" id="PTHR30329:SF21">
    <property type="entry name" value="LIPOPROTEIN YIAD-RELATED"/>
    <property type="match status" value="1"/>
</dbReference>
<organism evidence="4 5">
    <name type="scientific">Mesorhizobium neociceri</name>
    <dbReference type="NCBI Taxonomy" id="1307853"/>
    <lineage>
        <taxon>Bacteria</taxon>
        <taxon>Pseudomonadati</taxon>
        <taxon>Pseudomonadota</taxon>
        <taxon>Alphaproteobacteria</taxon>
        <taxon>Hyphomicrobiales</taxon>
        <taxon>Phyllobacteriaceae</taxon>
        <taxon>Mesorhizobium</taxon>
    </lineage>
</organism>
<evidence type="ECO:0000313" key="4">
    <source>
        <dbReference type="EMBL" id="MBA1144978.1"/>
    </source>
</evidence>
<dbReference type="GO" id="GO:0016020">
    <property type="term" value="C:membrane"/>
    <property type="evidence" value="ECO:0007669"/>
    <property type="project" value="UniProtKB-UniRule"/>
</dbReference>
<dbReference type="InterPro" id="IPR050330">
    <property type="entry name" value="Bact_OuterMem_StrucFunc"/>
</dbReference>
<accession>A0A838BEH5</accession>
<dbReference type="AlphaFoldDB" id="A0A838BEH5"/>
<evidence type="ECO:0000259" key="3">
    <source>
        <dbReference type="PROSITE" id="PS51123"/>
    </source>
</evidence>
<evidence type="ECO:0000313" key="5">
    <source>
        <dbReference type="Proteomes" id="UP000558284"/>
    </source>
</evidence>
<dbReference type="EMBL" id="JACDTY010000031">
    <property type="protein sequence ID" value="MBA1144978.1"/>
    <property type="molecule type" value="Genomic_DNA"/>
</dbReference>
<sequence>MLSRRTFAAALIAALAMPTVVMPTVAAAQATTPSAATIERQLDAAPRVKLRPNQRVTIREFKRRPDLRRQARSIDIQSINFAFGSAAISSSQYGKIENIADALERILRRDRGARVLIEGHTDAVGSFQSNQVLSEQRAASLKRTLVREFGVPAHALETVGYGEEFLLVRSQDENWRNRRVTLRRFDDFIR</sequence>
<proteinExistence type="predicted"/>
<dbReference type="PANTHER" id="PTHR30329">
    <property type="entry name" value="STATOR ELEMENT OF FLAGELLAR MOTOR COMPLEX"/>
    <property type="match status" value="1"/>
</dbReference>